<dbReference type="Pfam" id="PF12019">
    <property type="entry name" value="GspH"/>
    <property type="match status" value="1"/>
</dbReference>
<keyword evidence="7 11" id="KW-1133">Transmembrane helix</keyword>
<keyword evidence="3" id="KW-1003">Cell membrane</keyword>
<keyword evidence="4" id="KW-0488">Methylation</keyword>
<dbReference type="NCBIfam" id="TIGR02532">
    <property type="entry name" value="IV_pilin_GFxxxE"/>
    <property type="match status" value="1"/>
</dbReference>
<evidence type="ECO:0000313" key="13">
    <source>
        <dbReference type="EMBL" id="QLH51760.1"/>
    </source>
</evidence>
<proteinExistence type="inferred from homology"/>
<dbReference type="Gene3D" id="3.30.700.10">
    <property type="entry name" value="Glycoprotein, Type 4 Pilin"/>
    <property type="match status" value="1"/>
</dbReference>
<keyword evidence="5" id="KW-0997">Cell inner membrane</keyword>
<evidence type="ECO:0000256" key="11">
    <source>
        <dbReference type="SAM" id="Phobius"/>
    </source>
</evidence>
<evidence type="ECO:0000256" key="10">
    <source>
        <dbReference type="ARBA" id="ARBA00030775"/>
    </source>
</evidence>
<protein>
    <recommendedName>
        <fullName evidence="2">Type II secretion system protein H</fullName>
    </recommendedName>
    <alternativeName>
        <fullName evidence="10">General secretion pathway protein H</fullName>
    </alternativeName>
</protein>
<evidence type="ECO:0000256" key="4">
    <source>
        <dbReference type="ARBA" id="ARBA00022481"/>
    </source>
</evidence>
<dbReference type="GO" id="GO:0005886">
    <property type="term" value="C:plasma membrane"/>
    <property type="evidence" value="ECO:0007669"/>
    <property type="project" value="UniProtKB-SubCell"/>
</dbReference>
<sequence length="142" mass="15042">MRMRGFTLIELITVLILVGILAIVAWPRFLDRNVFESRGFYDETKSLLRYAQKTAVAQRRTVCVTLGATGVGLTIAAAANSNVCDTPLALPNPPRGGTGLSSSVAALQFRSLGDTDQASNVTINVAGTAGTMTIDHTTGHVH</sequence>
<reference evidence="13 14" key="1">
    <citation type="journal article" date="2019" name="Microbiome">
        <title>Annotated bacterial chromosomes from frame-shift-corrected long-read metagenomic data.</title>
        <authorList>
            <person name="Arumugam K."/>
            <person name="Bagci C."/>
            <person name="Bessarab I."/>
            <person name="Beier S."/>
            <person name="Buchfink B."/>
            <person name="Gorska A."/>
            <person name="Qiu G."/>
            <person name="Huson D.H."/>
            <person name="Williams R.B.H."/>
        </authorList>
    </citation>
    <scope>NUCLEOTIDE SEQUENCE [LARGE SCALE GENOMIC DNA]</scope>
    <source>
        <strain evidence="13">SSA1</strain>
    </source>
</reference>
<gene>
    <name evidence="13" type="ORF">HWD57_19635</name>
</gene>
<dbReference type="PROSITE" id="PS00409">
    <property type="entry name" value="PROKAR_NTER_METHYL"/>
    <property type="match status" value="1"/>
</dbReference>
<dbReference type="EMBL" id="CP058708">
    <property type="protein sequence ID" value="QLH51760.1"/>
    <property type="molecule type" value="Genomic_DNA"/>
</dbReference>
<dbReference type="Proteomes" id="UP000509684">
    <property type="component" value="Chromosome"/>
</dbReference>
<accession>A0A7D5SCR8</accession>
<evidence type="ECO:0000256" key="2">
    <source>
        <dbReference type="ARBA" id="ARBA00021549"/>
    </source>
</evidence>
<name>A0A7D5SCR8_9PROT</name>
<dbReference type="GO" id="GO:0015628">
    <property type="term" value="P:protein secretion by the type II secretion system"/>
    <property type="evidence" value="ECO:0007669"/>
    <property type="project" value="InterPro"/>
</dbReference>
<evidence type="ECO:0000313" key="14">
    <source>
        <dbReference type="Proteomes" id="UP000509684"/>
    </source>
</evidence>
<dbReference type="InterPro" id="IPR012902">
    <property type="entry name" value="N_methyl_site"/>
</dbReference>
<evidence type="ECO:0000256" key="6">
    <source>
        <dbReference type="ARBA" id="ARBA00022692"/>
    </source>
</evidence>
<evidence type="ECO:0000256" key="7">
    <source>
        <dbReference type="ARBA" id="ARBA00022989"/>
    </source>
</evidence>
<organism evidence="13 14">
    <name type="scientific">Candidatus Accumulibacter cognatus</name>
    <dbReference type="NCBI Taxonomy" id="2954383"/>
    <lineage>
        <taxon>Bacteria</taxon>
        <taxon>Pseudomonadati</taxon>
        <taxon>Pseudomonadota</taxon>
        <taxon>Betaproteobacteria</taxon>
        <taxon>Candidatus Accumulibacter</taxon>
    </lineage>
</organism>
<evidence type="ECO:0000256" key="5">
    <source>
        <dbReference type="ARBA" id="ARBA00022519"/>
    </source>
</evidence>
<evidence type="ECO:0000256" key="3">
    <source>
        <dbReference type="ARBA" id="ARBA00022475"/>
    </source>
</evidence>
<dbReference type="InterPro" id="IPR022346">
    <property type="entry name" value="T2SS_GspH"/>
</dbReference>
<comment type="subcellular location">
    <subcellularLocation>
        <location evidence="1">Cell inner membrane</location>
        <topology evidence="1">Single-pass membrane protein</topology>
    </subcellularLocation>
</comment>
<keyword evidence="6 11" id="KW-0812">Transmembrane</keyword>
<evidence type="ECO:0000256" key="1">
    <source>
        <dbReference type="ARBA" id="ARBA00004377"/>
    </source>
</evidence>
<keyword evidence="8 11" id="KW-0472">Membrane</keyword>
<dbReference type="AlphaFoldDB" id="A0A7D5SCR8"/>
<evidence type="ECO:0000256" key="9">
    <source>
        <dbReference type="ARBA" id="ARBA00025772"/>
    </source>
</evidence>
<dbReference type="InterPro" id="IPR045584">
    <property type="entry name" value="Pilin-like"/>
</dbReference>
<comment type="similarity">
    <text evidence="9">Belongs to the GSP H family.</text>
</comment>
<dbReference type="KEGG" id="acog:HWD57_19635"/>
<evidence type="ECO:0000259" key="12">
    <source>
        <dbReference type="Pfam" id="PF12019"/>
    </source>
</evidence>
<dbReference type="Pfam" id="PF07963">
    <property type="entry name" value="N_methyl"/>
    <property type="match status" value="1"/>
</dbReference>
<feature type="domain" description="General secretion pathway GspH" evidence="12">
    <location>
        <begin position="45"/>
        <end position="131"/>
    </location>
</feature>
<dbReference type="SUPFAM" id="SSF54523">
    <property type="entry name" value="Pili subunits"/>
    <property type="match status" value="1"/>
</dbReference>
<feature type="transmembrane region" description="Helical" evidence="11">
    <location>
        <begin position="6"/>
        <end position="26"/>
    </location>
</feature>
<evidence type="ECO:0000256" key="8">
    <source>
        <dbReference type="ARBA" id="ARBA00023136"/>
    </source>
</evidence>
<dbReference type="GO" id="GO:0015627">
    <property type="term" value="C:type II protein secretion system complex"/>
    <property type="evidence" value="ECO:0007669"/>
    <property type="project" value="InterPro"/>
</dbReference>